<evidence type="ECO:0000313" key="8">
    <source>
        <dbReference type="WormBase" id="CBG12293"/>
    </source>
</evidence>
<dbReference type="eggNOG" id="KOG2359">
    <property type="taxonomic scope" value="Eukaryota"/>
</dbReference>
<protein>
    <submittedName>
        <fullName evidence="6">Protein CBG12293</fullName>
    </submittedName>
</protein>
<evidence type="ECO:0000313" key="7">
    <source>
        <dbReference type="Proteomes" id="UP000008549"/>
    </source>
</evidence>
<keyword evidence="7" id="KW-1185">Reference proteome</keyword>
<dbReference type="GO" id="GO:0003682">
    <property type="term" value="F:chromatin binding"/>
    <property type="evidence" value="ECO:0000318"/>
    <property type="project" value="GO_Central"/>
</dbReference>
<feature type="region of interest" description="Disordered" evidence="4">
    <location>
        <begin position="270"/>
        <end position="301"/>
    </location>
</feature>
<dbReference type="HOGENOM" id="CLU_669453_0_0_1"/>
<feature type="compositionally biased region" description="Basic and acidic residues" evidence="4">
    <location>
        <begin position="207"/>
        <end position="249"/>
    </location>
</feature>
<evidence type="ECO:0000256" key="2">
    <source>
        <dbReference type="ARBA" id="ARBA00022737"/>
    </source>
</evidence>
<dbReference type="Pfam" id="PF01484">
    <property type="entry name" value="Col_cuticle_N"/>
    <property type="match status" value="1"/>
</dbReference>
<dbReference type="GO" id="GO:0000796">
    <property type="term" value="C:condensin complex"/>
    <property type="evidence" value="ECO:0000318"/>
    <property type="project" value="GO_Central"/>
</dbReference>
<evidence type="ECO:0000256" key="1">
    <source>
        <dbReference type="ARBA" id="ARBA00011518"/>
    </source>
</evidence>
<reference evidence="6 7" key="1">
    <citation type="journal article" date="2003" name="PLoS Biol.">
        <title>The genome sequence of Caenorhabditis briggsae: a platform for comparative genomics.</title>
        <authorList>
            <person name="Stein L.D."/>
            <person name="Bao Z."/>
            <person name="Blasiar D."/>
            <person name="Blumenthal T."/>
            <person name="Brent M.R."/>
            <person name="Chen N."/>
            <person name="Chinwalla A."/>
            <person name="Clarke L."/>
            <person name="Clee C."/>
            <person name="Coghlan A."/>
            <person name="Coulson A."/>
            <person name="D'Eustachio P."/>
            <person name="Fitch D.H."/>
            <person name="Fulton L.A."/>
            <person name="Fulton R.E."/>
            <person name="Griffiths-Jones S."/>
            <person name="Harris T.W."/>
            <person name="Hillier L.W."/>
            <person name="Kamath R."/>
            <person name="Kuwabara P.E."/>
            <person name="Mardis E.R."/>
            <person name="Marra M.A."/>
            <person name="Miner T.L."/>
            <person name="Minx P."/>
            <person name="Mullikin J.C."/>
            <person name="Plumb R.W."/>
            <person name="Rogers J."/>
            <person name="Schein J.E."/>
            <person name="Sohrmann M."/>
            <person name="Spieth J."/>
            <person name="Stajich J.E."/>
            <person name="Wei C."/>
            <person name="Willey D."/>
            <person name="Wilson R.K."/>
            <person name="Durbin R."/>
            <person name="Waterston R.H."/>
        </authorList>
    </citation>
    <scope>NUCLEOTIDE SEQUENCE [LARGE SCALE GENOMIC DNA]</scope>
    <source>
        <strain evidence="6 7">AF16</strain>
    </source>
</reference>
<sequence>MSTIGYIGASLCLVGVLSSLFSISHIVSDINSLRSEVEGRVDEFKVLADDTWQRLLILQSPTGETENVMPSIFRSKRFVYPGMCNCDSNSQGCPAGPPGPPGLPGKRGDEGQPGDLGRTGATGISLAAVHHIPGGCIQCPAGPAGPPGPKDQLEIKGSQEWSDHVDHLETMDSQDHKEFREIRERKDQKASMELMDQMVCQEPLTSQEHKDSQESQDGWDNRDFQESMESQDRMERKDQREHQEHREPMEEMPIQDNQERLESQEVLERTPTTVHAQPAAIPRPNPSTSHQQLPKMEDTERPRDTKQWKCYLFLFFLHNEAIFVHLVGRNVLANYDQAGETKRLIDLILGRPWFEISRYFLACLFMCNMGNVMVDEDRELPLEERINTMKITLIHKNMHSDQIAKLSAPDE</sequence>
<dbReference type="GO" id="GO:0042302">
    <property type="term" value="F:structural constituent of cuticle"/>
    <property type="evidence" value="ECO:0007669"/>
    <property type="project" value="InterPro"/>
</dbReference>
<feature type="region of interest" description="Disordered" evidence="4">
    <location>
        <begin position="204"/>
        <end position="257"/>
    </location>
</feature>
<dbReference type="InParanoid" id="A8XF71"/>
<feature type="region of interest" description="Disordered" evidence="4">
    <location>
        <begin position="95"/>
        <end position="120"/>
    </location>
</feature>
<evidence type="ECO:0000256" key="4">
    <source>
        <dbReference type="SAM" id="MobiDB-lite"/>
    </source>
</evidence>
<dbReference type="WormBase" id="CBG12293">
    <property type="protein sequence ID" value="CBP46690"/>
    <property type="gene ID" value="WBGene00033263"/>
</dbReference>
<dbReference type="CTD" id="8584698"/>
<organism evidence="6 7">
    <name type="scientific">Caenorhabditis briggsae</name>
    <dbReference type="NCBI Taxonomy" id="6238"/>
    <lineage>
        <taxon>Eukaryota</taxon>
        <taxon>Metazoa</taxon>
        <taxon>Ecdysozoa</taxon>
        <taxon>Nematoda</taxon>
        <taxon>Chromadorea</taxon>
        <taxon>Rhabditida</taxon>
        <taxon>Rhabditina</taxon>
        <taxon>Rhabditomorpha</taxon>
        <taxon>Rhabditoidea</taxon>
        <taxon>Rhabditidae</taxon>
        <taxon>Peloderinae</taxon>
        <taxon>Caenorhabditis</taxon>
    </lineage>
</organism>
<keyword evidence="3" id="KW-1015">Disulfide bond</keyword>
<dbReference type="GO" id="GO:0005634">
    <property type="term" value="C:nucleus"/>
    <property type="evidence" value="ECO:0000318"/>
    <property type="project" value="GO_Central"/>
</dbReference>
<gene>
    <name evidence="6 8" type="ORF">CBG12293</name>
    <name evidence="6" type="ORF">CBG_12293</name>
</gene>
<dbReference type="SMART" id="SM01088">
    <property type="entry name" value="Col_cuticle_N"/>
    <property type="match status" value="1"/>
</dbReference>
<dbReference type="PANTHER" id="PTHR14324:SF3">
    <property type="entry name" value="CONDENSIN-2 COMPLEX SUBUNIT H2"/>
    <property type="match status" value="1"/>
</dbReference>
<comment type="subunit">
    <text evidence="1">Collagen polypeptide chains are complexed within the cuticle by disulfide bonds and other types of covalent cross-links.</text>
</comment>
<keyword evidence="2" id="KW-0677">Repeat</keyword>
<evidence type="ECO:0000259" key="5">
    <source>
        <dbReference type="SMART" id="SM01088"/>
    </source>
</evidence>
<evidence type="ECO:0000256" key="3">
    <source>
        <dbReference type="ARBA" id="ARBA00023157"/>
    </source>
</evidence>
<feature type="domain" description="Nematode cuticle collagen N-terminal" evidence="5">
    <location>
        <begin position="3"/>
        <end position="55"/>
    </location>
</feature>
<reference evidence="6 7" key="2">
    <citation type="journal article" date="2011" name="PLoS Genet.">
        <title>Caenorhabditis briggsae recombinant inbred line genotypes reveal inter-strain incompatibility and the evolution of recombination.</title>
        <authorList>
            <person name="Ross J.A."/>
            <person name="Koboldt D.C."/>
            <person name="Staisch J.E."/>
            <person name="Chamberlin H.M."/>
            <person name="Gupta B.P."/>
            <person name="Miller R.D."/>
            <person name="Baird S.E."/>
            <person name="Haag E.S."/>
        </authorList>
    </citation>
    <scope>NUCLEOTIDE SEQUENCE [LARGE SCALE GENOMIC DNA]</scope>
    <source>
        <strain evidence="6 7">AF16</strain>
    </source>
</reference>
<dbReference type="InterPro" id="IPR031737">
    <property type="entry name" value="CNDH2_C"/>
</dbReference>
<dbReference type="GO" id="GO:0010032">
    <property type="term" value="P:meiotic chromosome condensation"/>
    <property type="evidence" value="ECO:0000318"/>
    <property type="project" value="GO_Central"/>
</dbReference>
<dbReference type="KEGG" id="cbr:CBG_12293"/>
<proteinExistence type="predicted"/>
<name>A8XF71_CAEBR</name>
<dbReference type="GeneID" id="8584698"/>
<dbReference type="eggNOG" id="KOG3544">
    <property type="taxonomic scope" value="Eukaryota"/>
</dbReference>
<dbReference type="Pfam" id="PF16858">
    <property type="entry name" value="CNDH2_C"/>
    <property type="match status" value="1"/>
</dbReference>
<dbReference type="RefSeq" id="XP_045094820.1">
    <property type="nucleotide sequence ID" value="XM_045244547.1"/>
</dbReference>
<dbReference type="EMBL" id="HE600962">
    <property type="protein sequence ID" value="CAP31293.2"/>
    <property type="molecule type" value="Genomic_DNA"/>
</dbReference>
<dbReference type="Proteomes" id="UP000008549">
    <property type="component" value="Unassembled WGS sequence"/>
</dbReference>
<dbReference type="PANTHER" id="PTHR14324">
    <property type="entry name" value="CONDENSIN-2 COMPLEX SUBUNIT H2"/>
    <property type="match status" value="1"/>
</dbReference>
<dbReference type="GO" id="GO:0051306">
    <property type="term" value="P:mitotic sister chromatid separation"/>
    <property type="evidence" value="ECO:0000318"/>
    <property type="project" value="GO_Central"/>
</dbReference>
<dbReference type="STRING" id="6238.A8XF71"/>
<accession>A8XF71</accession>
<dbReference type="AlphaFoldDB" id="A8XF71"/>
<evidence type="ECO:0000313" key="6">
    <source>
        <dbReference type="EMBL" id="CAP31293.2"/>
    </source>
</evidence>
<dbReference type="InterPro" id="IPR002486">
    <property type="entry name" value="Col_cuticle_N"/>
</dbReference>
<dbReference type="InterPro" id="IPR031739">
    <property type="entry name" value="Ncaph2"/>
</dbReference>